<feature type="region of interest" description="Disordered" evidence="1">
    <location>
        <begin position="1"/>
        <end position="34"/>
    </location>
</feature>
<feature type="compositionally biased region" description="Basic and acidic residues" evidence="1">
    <location>
        <begin position="15"/>
        <end position="25"/>
    </location>
</feature>
<sequence>ASAGSMAAGRLPGHTRCDVRPEGGHRRTAAAPGSGVAVPVPDGLHEAPAPVASIAVDRHV</sequence>
<evidence type="ECO:0000313" key="2">
    <source>
        <dbReference type="EMBL" id="CAA9553341.1"/>
    </source>
</evidence>
<reference evidence="2" key="1">
    <citation type="submission" date="2020-02" db="EMBL/GenBank/DDBJ databases">
        <authorList>
            <person name="Meier V. D."/>
        </authorList>
    </citation>
    <scope>NUCLEOTIDE SEQUENCE</scope>
    <source>
        <strain evidence="2">AVDCRST_MAG19</strain>
    </source>
</reference>
<dbReference type="EMBL" id="CADCWL010000041">
    <property type="protein sequence ID" value="CAA9553341.1"/>
    <property type="molecule type" value="Genomic_DNA"/>
</dbReference>
<evidence type="ECO:0000256" key="1">
    <source>
        <dbReference type="SAM" id="MobiDB-lite"/>
    </source>
</evidence>
<organism evidence="2">
    <name type="scientific">uncultured Thermomicrobiales bacterium</name>
    <dbReference type="NCBI Taxonomy" id="1645740"/>
    <lineage>
        <taxon>Bacteria</taxon>
        <taxon>Pseudomonadati</taxon>
        <taxon>Thermomicrobiota</taxon>
        <taxon>Thermomicrobia</taxon>
        <taxon>Thermomicrobiales</taxon>
        <taxon>environmental samples</taxon>
    </lineage>
</organism>
<proteinExistence type="predicted"/>
<gene>
    <name evidence="2" type="ORF">AVDCRST_MAG19-1005</name>
</gene>
<feature type="non-terminal residue" evidence="2">
    <location>
        <position position="60"/>
    </location>
</feature>
<protein>
    <submittedName>
        <fullName evidence="2">Uncharacterized protein</fullName>
    </submittedName>
</protein>
<feature type="non-terminal residue" evidence="2">
    <location>
        <position position="1"/>
    </location>
</feature>
<accession>A0A6J4UMI2</accession>
<name>A0A6J4UMI2_9BACT</name>
<dbReference type="AlphaFoldDB" id="A0A6J4UMI2"/>